<dbReference type="RefSeq" id="WP_092477575.1">
    <property type="nucleotide sequence ID" value="NZ_FOHN01000008.1"/>
</dbReference>
<feature type="signal peptide" evidence="3">
    <location>
        <begin position="1"/>
        <end position="22"/>
    </location>
</feature>
<evidence type="ECO:0000256" key="1">
    <source>
        <dbReference type="ARBA" id="ARBA00022729"/>
    </source>
</evidence>
<feature type="chain" id="PRO_5039470828" evidence="3">
    <location>
        <begin position="23"/>
        <end position="454"/>
    </location>
</feature>
<reference evidence="4 5" key="1">
    <citation type="submission" date="2016-10" db="EMBL/GenBank/DDBJ databases">
        <authorList>
            <person name="de Groot N.N."/>
        </authorList>
    </citation>
    <scope>NUCLEOTIDE SEQUENCE [LARGE SCALE GENOMIC DNA]</scope>
    <source>
        <strain evidence="4 5">DSM 1801</strain>
    </source>
</reference>
<feature type="compositionally biased region" description="Basic and acidic residues" evidence="2">
    <location>
        <begin position="36"/>
        <end position="45"/>
    </location>
</feature>
<keyword evidence="1 3" id="KW-0732">Signal</keyword>
<dbReference type="STRING" id="29364.SAMN04487772_10898"/>
<dbReference type="PANTHER" id="PTHR43649">
    <property type="entry name" value="ARABINOSE-BINDING PROTEIN-RELATED"/>
    <property type="match status" value="1"/>
</dbReference>
<accession>A0A1I0BV00</accession>
<evidence type="ECO:0000313" key="4">
    <source>
        <dbReference type="EMBL" id="SET10589.1"/>
    </source>
</evidence>
<dbReference type="Proteomes" id="UP000199800">
    <property type="component" value="Unassembled WGS sequence"/>
</dbReference>
<proteinExistence type="predicted"/>
<evidence type="ECO:0000256" key="3">
    <source>
        <dbReference type="SAM" id="SignalP"/>
    </source>
</evidence>
<sequence>MRKSKRALALIMALTMSTALFACGKTDDENTSTEPKTTDDGGTEKAENTGKFYIYSWNTEVQDRLNYFKEAYPDDFARVEYVNIGDSTIYQEKIDGLLQQQDAEEYPDMFAAEADYIKKYVNSDNTIAVKDLGITDDDLSNMYEYTLTIPTDQRNNTVKGLSWQACPGSMMYRTDLAKEFLGVDSPEAMQEKVKDWDSFIAAAKEVKEKSGGKTKMLSGPDDIQRVFLGTKSSAWVDENQNFVIDPKVEEYMDTYKILVTEDLTNGTEQWTEQWNSNCSNDSTLAYFGCTWFLHWTIKANCGGEKEGEGTYGKWAMCQGPSTYYWGGTWLCATANCSDKELAGKIMKTLCCDTDIMTNIAADTLDYVNNKAAVQNLIKDKKGAYDFLGGQDFLAVFSPLAEKVDVSWMSAYDQKINDALNNQNKAYASGKKDKDKAIADLKKAVKNDYPAVNVD</sequence>
<dbReference type="AlphaFoldDB" id="A0A1I0BV00"/>
<dbReference type="OrthoDB" id="55273at2"/>
<protein>
    <submittedName>
        <fullName evidence="4">ABC-type glycerol-3-phosphate transport system, substrate-binding protein</fullName>
    </submittedName>
</protein>
<name>A0A1I0BV00_9FIRM</name>
<evidence type="ECO:0000256" key="2">
    <source>
        <dbReference type="SAM" id="MobiDB-lite"/>
    </source>
</evidence>
<dbReference type="PROSITE" id="PS51257">
    <property type="entry name" value="PROKAR_LIPOPROTEIN"/>
    <property type="match status" value="1"/>
</dbReference>
<feature type="region of interest" description="Disordered" evidence="2">
    <location>
        <begin position="25"/>
        <end position="45"/>
    </location>
</feature>
<keyword evidence="5" id="KW-1185">Reference proteome</keyword>
<dbReference type="Gene3D" id="3.40.190.10">
    <property type="entry name" value="Periplasmic binding protein-like II"/>
    <property type="match status" value="1"/>
</dbReference>
<gene>
    <name evidence="4" type="ORF">SAMN04487772_10898</name>
</gene>
<dbReference type="EMBL" id="FOHN01000008">
    <property type="protein sequence ID" value="SET10589.1"/>
    <property type="molecule type" value="Genomic_DNA"/>
</dbReference>
<dbReference type="SUPFAM" id="SSF53850">
    <property type="entry name" value="Periplasmic binding protein-like II"/>
    <property type="match status" value="1"/>
</dbReference>
<evidence type="ECO:0000313" key="5">
    <source>
        <dbReference type="Proteomes" id="UP000199800"/>
    </source>
</evidence>
<dbReference type="InterPro" id="IPR050490">
    <property type="entry name" value="Bact_solute-bd_prot1"/>
</dbReference>
<dbReference type="PANTHER" id="PTHR43649:SF33">
    <property type="entry name" value="POLYGALACTURONAN_RHAMNOGALACTURONAN-BINDING PROTEIN YTCQ"/>
    <property type="match status" value="1"/>
</dbReference>
<organism evidence="4 5">
    <name type="scientific">[Clostridium] polysaccharolyticum</name>
    <dbReference type="NCBI Taxonomy" id="29364"/>
    <lineage>
        <taxon>Bacteria</taxon>
        <taxon>Bacillati</taxon>
        <taxon>Bacillota</taxon>
        <taxon>Clostridia</taxon>
        <taxon>Lachnospirales</taxon>
        <taxon>Lachnospiraceae</taxon>
    </lineage>
</organism>